<evidence type="ECO:0000313" key="2">
    <source>
        <dbReference type="Proteomes" id="UP001054837"/>
    </source>
</evidence>
<organism evidence="1 2">
    <name type="scientific">Caerostris darwini</name>
    <dbReference type="NCBI Taxonomy" id="1538125"/>
    <lineage>
        <taxon>Eukaryota</taxon>
        <taxon>Metazoa</taxon>
        <taxon>Ecdysozoa</taxon>
        <taxon>Arthropoda</taxon>
        <taxon>Chelicerata</taxon>
        <taxon>Arachnida</taxon>
        <taxon>Araneae</taxon>
        <taxon>Araneomorphae</taxon>
        <taxon>Entelegynae</taxon>
        <taxon>Araneoidea</taxon>
        <taxon>Araneidae</taxon>
        <taxon>Caerostris</taxon>
    </lineage>
</organism>
<reference evidence="1 2" key="1">
    <citation type="submission" date="2021-06" db="EMBL/GenBank/DDBJ databases">
        <title>Caerostris darwini draft genome.</title>
        <authorList>
            <person name="Kono N."/>
            <person name="Arakawa K."/>
        </authorList>
    </citation>
    <scope>NUCLEOTIDE SEQUENCE [LARGE SCALE GENOMIC DNA]</scope>
</reference>
<comment type="caution">
    <text evidence="1">The sequence shown here is derived from an EMBL/GenBank/DDBJ whole genome shotgun (WGS) entry which is preliminary data.</text>
</comment>
<name>A0AAV4RLF0_9ARAC</name>
<evidence type="ECO:0000313" key="1">
    <source>
        <dbReference type="EMBL" id="GIY22300.1"/>
    </source>
</evidence>
<dbReference type="AlphaFoldDB" id="A0AAV4RLF0"/>
<accession>A0AAV4RLF0</accession>
<sequence length="94" mass="10803">MHYKQPSNIKELTKFRNHSLCIMVRDLELQTVQQLKSDSFRCRVLPGNANLLENQMSILSRCQQLGSPVPHECRDNCPASRESSKHMLELSFCG</sequence>
<gene>
    <name evidence="1" type="ORF">CDAR_375021</name>
</gene>
<proteinExistence type="predicted"/>
<keyword evidence="2" id="KW-1185">Reference proteome</keyword>
<dbReference type="EMBL" id="BPLQ01006428">
    <property type="protein sequence ID" value="GIY22300.1"/>
    <property type="molecule type" value="Genomic_DNA"/>
</dbReference>
<dbReference type="Proteomes" id="UP001054837">
    <property type="component" value="Unassembled WGS sequence"/>
</dbReference>
<protein>
    <submittedName>
        <fullName evidence="1">Uncharacterized protein</fullName>
    </submittedName>
</protein>